<keyword evidence="7" id="KW-0472">Membrane</keyword>
<reference evidence="8 9" key="1">
    <citation type="submission" date="2015-03" db="EMBL/GenBank/DDBJ databases">
        <title>Genome sequence of Kiloniella sp. P1-1, isolated from the gut microflora of Pacific white shrimp, Penaeus vannamei.</title>
        <authorList>
            <person name="Shao Z."/>
            <person name="Wang L."/>
            <person name="Li X."/>
        </authorList>
    </citation>
    <scope>NUCLEOTIDE SEQUENCE [LARGE SCALE GENOMIC DNA]</scope>
    <source>
        <strain evidence="8 9">P1-1</strain>
    </source>
</reference>
<dbReference type="GO" id="GO:0006744">
    <property type="term" value="P:ubiquinone biosynthetic process"/>
    <property type="evidence" value="ECO:0007669"/>
    <property type="project" value="UniProtKB-KW"/>
</dbReference>
<proteinExistence type="predicted"/>
<dbReference type="PATRIC" id="fig|1549748.8.peg.616"/>
<dbReference type="Proteomes" id="UP000034491">
    <property type="component" value="Unassembled WGS sequence"/>
</dbReference>
<gene>
    <name evidence="8" type="ORF">WH95_12195</name>
</gene>
<evidence type="ECO:0000256" key="3">
    <source>
        <dbReference type="ARBA" id="ARBA00022723"/>
    </source>
</evidence>
<accession>A0A0M2RAD3</accession>
<evidence type="ECO:0000256" key="2">
    <source>
        <dbReference type="ARBA" id="ARBA00022688"/>
    </source>
</evidence>
<evidence type="ECO:0000256" key="1">
    <source>
        <dbReference type="ARBA" id="ARBA00004749"/>
    </source>
</evidence>
<dbReference type="OrthoDB" id="7559360at2"/>
<dbReference type="SUPFAM" id="SSF47240">
    <property type="entry name" value="Ferritin-like"/>
    <property type="match status" value="1"/>
</dbReference>
<keyword evidence="5" id="KW-0408">Iron</keyword>
<keyword evidence="6" id="KW-0503">Monooxygenase</keyword>
<keyword evidence="2" id="KW-0831">Ubiquinone biosynthesis</keyword>
<keyword evidence="9" id="KW-1185">Reference proteome</keyword>
<dbReference type="EMBL" id="LANI01000018">
    <property type="protein sequence ID" value="KKJ76563.1"/>
    <property type="molecule type" value="Genomic_DNA"/>
</dbReference>
<keyword evidence="8" id="KW-0830">Ubiquinone</keyword>
<evidence type="ECO:0000313" key="9">
    <source>
        <dbReference type="Proteomes" id="UP000034491"/>
    </source>
</evidence>
<keyword evidence="3" id="KW-0479">Metal-binding</keyword>
<dbReference type="CDD" id="cd01042">
    <property type="entry name" value="DMQH"/>
    <property type="match status" value="1"/>
</dbReference>
<protein>
    <submittedName>
        <fullName evidence="8">Ubiquinone biosynthesis protein UbiB</fullName>
    </submittedName>
</protein>
<evidence type="ECO:0000313" key="8">
    <source>
        <dbReference type="EMBL" id="KKJ76563.1"/>
    </source>
</evidence>
<dbReference type="PANTHER" id="PTHR11237:SF4">
    <property type="entry name" value="5-DEMETHOXYUBIQUINONE HYDROXYLASE, MITOCHONDRIAL"/>
    <property type="match status" value="1"/>
</dbReference>
<dbReference type="Pfam" id="PF03232">
    <property type="entry name" value="COQ7"/>
    <property type="match status" value="1"/>
</dbReference>
<dbReference type="InterPro" id="IPR011566">
    <property type="entry name" value="Ubq_synth_Coq7"/>
</dbReference>
<evidence type="ECO:0000256" key="7">
    <source>
        <dbReference type="ARBA" id="ARBA00023136"/>
    </source>
</evidence>
<evidence type="ECO:0000256" key="4">
    <source>
        <dbReference type="ARBA" id="ARBA00023002"/>
    </source>
</evidence>
<keyword evidence="4" id="KW-0560">Oxidoreductase</keyword>
<evidence type="ECO:0000256" key="5">
    <source>
        <dbReference type="ARBA" id="ARBA00023004"/>
    </source>
</evidence>
<sequence length="194" mass="22210">MPYENMNQADKITISRIVKVNHAGEYGAIRIYRAQIWVSKFLYPEIVAFLEETLEHEINHCALFRSAMPERNSRPCRIMALWGNGGFVLGFATALLGRQGVWLCTAAVEKTVHHHLEDQLFFLKDRDPALFSLIKDIQQEELSHLHHAEDHITTNSLWARVLTRSIALATNAVMWLSTWGDSSKMAKSLRKHNS</sequence>
<organism evidence="8 9">
    <name type="scientific">Kiloniella litopenaei</name>
    <dbReference type="NCBI Taxonomy" id="1549748"/>
    <lineage>
        <taxon>Bacteria</taxon>
        <taxon>Pseudomonadati</taxon>
        <taxon>Pseudomonadota</taxon>
        <taxon>Alphaproteobacteria</taxon>
        <taxon>Rhodospirillales</taxon>
        <taxon>Kiloniellaceae</taxon>
        <taxon>Kiloniella</taxon>
    </lineage>
</organism>
<evidence type="ECO:0000256" key="6">
    <source>
        <dbReference type="ARBA" id="ARBA00023033"/>
    </source>
</evidence>
<name>A0A0M2RAD3_9PROT</name>
<dbReference type="PANTHER" id="PTHR11237">
    <property type="entry name" value="COENZYME Q10 BIOSYNTHESIS PROTEIN 7"/>
    <property type="match status" value="1"/>
</dbReference>
<comment type="pathway">
    <text evidence="1">Cofactor biosynthesis; ubiquinone biosynthesis.</text>
</comment>
<comment type="caution">
    <text evidence="8">The sequence shown here is derived from an EMBL/GenBank/DDBJ whole genome shotgun (WGS) entry which is preliminary data.</text>
</comment>
<dbReference type="STRING" id="1549748.WH95_12195"/>
<dbReference type="GO" id="GO:0008682">
    <property type="term" value="F:3-demethoxyubiquinol 3-hydroxylase activity"/>
    <property type="evidence" value="ECO:0007669"/>
    <property type="project" value="TreeGrafter"/>
</dbReference>
<dbReference type="AlphaFoldDB" id="A0A0M2RAD3"/>
<dbReference type="InterPro" id="IPR009078">
    <property type="entry name" value="Ferritin-like_SF"/>
</dbReference>
<dbReference type="Gene3D" id="1.20.1260.10">
    <property type="match status" value="1"/>
</dbReference>
<dbReference type="GO" id="GO:0046872">
    <property type="term" value="F:metal ion binding"/>
    <property type="evidence" value="ECO:0007669"/>
    <property type="project" value="UniProtKB-KW"/>
</dbReference>
<dbReference type="InterPro" id="IPR012347">
    <property type="entry name" value="Ferritin-like"/>
</dbReference>